<dbReference type="Proteomes" id="UP000321947">
    <property type="component" value="Unassembled WGS sequence"/>
</dbReference>
<dbReference type="EMBL" id="SSTE01005892">
    <property type="protein sequence ID" value="KAA0059867.1"/>
    <property type="molecule type" value="Genomic_DNA"/>
</dbReference>
<dbReference type="Proteomes" id="UP000321393">
    <property type="component" value="Unassembled WGS sequence"/>
</dbReference>
<accession>A0A5D3DND8</accession>
<evidence type="ECO:0000313" key="4">
    <source>
        <dbReference type="Proteomes" id="UP000321947"/>
    </source>
</evidence>
<name>A0A5D3DND8_CUCMM</name>
<dbReference type="OrthoDB" id="1903608at2759"/>
<organism evidence="2 4">
    <name type="scientific">Cucumis melo var. makuwa</name>
    <name type="common">Oriental melon</name>
    <dbReference type="NCBI Taxonomy" id="1194695"/>
    <lineage>
        <taxon>Eukaryota</taxon>
        <taxon>Viridiplantae</taxon>
        <taxon>Streptophyta</taxon>
        <taxon>Embryophyta</taxon>
        <taxon>Tracheophyta</taxon>
        <taxon>Spermatophyta</taxon>
        <taxon>Magnoliopsida</taxon>
        <taxon>eudicotyledons</taxon>
        <taxon>Gunneridae</taxon>
        <taxon>Pentapetalae</taxon>
        <taxon>rosids</taxon>
        <taxon>fabids</taxon>
        <taxon>Cucurbitales</taxon>
        <taxon>Cucurbitaceae</taxon>
        <taxon>Benincaseae</taxon>
        <taxon>Cucumis</taxon>
    </lineage>
</organism>
<comment type="caution">
    <text evidence="2">The sequence shown here is derived from an EMBL/GenBank/DDBJ whole genome shotgun (WGS) entry which is preliminary data.</text>
</comment>
<evidence type="ECO:0000313" key="2">
    <source>
        <dbReference type="EMBL" id="TYK24819.1"/>
    </source>
</evidence>
<dbReference type="InterPro" id="IPR012337">
    <property type="entry name" value="RNaseH-like_sf"/>
</dbReference>
<proteinExistence type="predicted"/>
<protein>
    <submittedName>
        <fullName evidence="2">KRAB-A domain-containing protein 2-like</fullName>
    </submittedName>
</protein>
<dbReference type="GO" id="GO:0003676">
    <property type="term" value="F:nucleic acid binding"/>
    <property type="evidence" value="ECO:0007669"/>
    <property type="project" value="InterPro"/>
</dbReference>
<dbReference type="EMBL" id="SSTD01003836">
    <property type="protein sequence ID" value="TYK24819.1"/>
    <property type="molecule type" value="Genomic_DNA"/>
</dbReference>
<reference evidence="3 4" key="1">
    <citation type="submission" date="2019-08" db="EMBL/GenBank/DDBJ databases">
        <title>Draft genome sequences of two oriental melons (Cucumis melo L. var makuwa).</title>
        <authorList>
            <person name="Kwon S.-Y."/>
        </authorList>
    </citation>
    <scope>NUCLEOTIDE SEQUENCE [LARGE SCALE GENOMIC DNA]</scope>
    <source>
        <strain evidence="4">cv. Chang Bougi</strain>
        <strain evidence="3">cv. SW 3</strain>
        <tissue evidence="2">Leaf</tissue>
    </source>
</reference>
<gene>
    <name evidence="2" type="ORF">E5676_scaffold184G00710</name>
    <name evidence="1" type="ORF">E6C27_scaffold108G001540</name>
</gene>
<dbReference type="Gene3D" id="3.30.420.10">
    <property type="entry name" value="Ribonuclease H-like superfamily/Ribonuclease H"/>
    <property type="match status" value="1"/>
</dbReference>
<dbReference type="InterPro" id="IPR036397">
    <property type="entry name" value="RNaseH_sf"/>
</dbReference>
<evidence type="ECO:0000313" key="1">
    <source>
        <dbReference type="EMBL" id="KAA0059867.1"/>
    </source>
</evidence>
<dbReference type="AlphaFoldDB" id="A0A5D3DND8"/>
<dbReference type="SUPFAM" id="SSF53098">
    <property type="entry name" value="Ribonuclease H-like"/>
    <property type="match status" value="1"/>
</dbReference>
<sequence length="81" mass="9543">MFAKVSNREIKKILEKVVFSSRKDWVDHLDSALMAYCTIYKMPLGMFPYTLVFEKACYLPLELEDKALWACKKFNFDHNTA</sequence>
<evidence type="ECO:0000313" key="3">
    <source>
        <dbReference type="Proteomes" id="UP000321393"/>
    </source>
</evidence>